<organism evidence="2 3">
    <name type="scientific">Thioclava litoralis</name>
    <dbReference type="NCBI Taxonomy" id="3076557"/>
    <lineage>
        <taxon>Bacteria</taxon>
        <taxon>Pseudomonadati</taxon>
        <taxon>Pseudomonadota</taxon>
        <taxon>Alphaproteobacteria</taxon>
        <taxon>Rhodobacterales</taxon>
        <taxon>Paracoccaceae</taxon>
        <taxon>Thioclava</taxon>
    </lineage>
</organism>
<reference evidence="2 3" key="1">
    <citation type="submission" date="2023-09" db="EMBL/GenBank/DDBJ databases">
        <title>Thioclava shenzhenensis sp. nov., a multidrug resistant bacteria-antagonizing species isolated from coastal seawater.</title>
        <authorList>
            <person name="Long M."/>
        </authorList>
    </citation>
    <scope>NUCLEOTIDE SEQUENCE [LARGE SCALE GENOMIC DNA]</scope>
    <source>
        <strain evidence="2 3">FTW29</strain>
        <plasmid evidence="2 3">unnamed2</plasmid>
    </source>
</reference>
<gene>
    <name evidence="2" type="ORF">RPE78_17570</name>
</gene>
<dbReference type="EMBL" id="CP135445">
    <property type="protein sequence ID" value="WRY35658.1"/>
    <property type="molecule type" value="Genomic_DNA"/>
</dbReference>
<feature type="chain" id="PRO_5046134809" description="Copper resistance protein B" evidence="1">
    <location>
        <begin position="20"/>
        <end position="239"/>
    </location>
</feature>
<accession>A0ABZ1E3P6</accession>
<evidence type="ECO:0000256" key="1">
    <source>
        <dbReference type="SAM" id="SignalP"/>
    </source>
</evidence>
<dbReference type="Proteomes" id="UP001623290">
    <property type="component" value="Plasmid unnamed2"/>
</dbReference>
<keyword evidence="2" id="KW-0614">Plasmid</keyword>
<feature type="signal peptide" evidence="1">
    <location>
        <begin position="1"/>
        <end position="19"/>
    </location>
</feature>
<protein>
    <recommendedName>
        <fullName evidence="4">Copper resistance protein B</fullName>
    </recommendedName>
</protein>
<proteinExistence type="predicted"/>
<sequence>MRPFALVMLCLCLATPVGAGPWMREKGTAFLSFGQETGQETETWTSLYAEYGLSARSTLIVDLGRGDRSEDYWIGWQTPVFPDTWSQKLTMTGWVGTRKLDGESVAMYGLGANWGMSVQDPLWHRPGWLSAELRHLQAPQSVRYDPAAEGIDPMTLPDPSHLPSKSFTKLDLTAGLHLREDLMVFTQLQLYKPDNDGLSRSLTASVVKEFAWAQLQLGVSAPLEAERQPRVKLGLWFEF</sequence>
<dbReference type="RefSeq" id="WP_330629390.1">
    <property type="nucleotide sequence ID" value="NZ_CP135445.1"/>
</dbReference>
<evidence type="ECO:0008006" key="4">
    <source>
        <dbReference type="Google" id="ProtNLM"/>
    </source>
</evidence>
<geneLocation type="plasmid" evidence="2 3">
    <name>unnamed2</name>
</geneLocation>
<evidence type="ECO:0000313" key="2">
    <source>
        <dbReference type="EMBL" id="WRY35658.1"/>
    </source>
</evidence>
<evidence type="ECO:0000313" key="3">
    <source>
        <dbReference type="Proteomes" id="UP001623290"/>
    </source>
</evidence>
<keyword evidence="3" id="KW-1185">Reference proteome</keyword>
<name>A0ABZ1E3P6_9RHOB</name>
<keyword evidence="1" id="KW-0732">Signal</keyword>